<keyword evidence="15" id="KW-1185">Reference proteome</keyword>
<dbReference type="EC" id="2.7.13.3" evidence="2"/>
<sequence length="594" mass="64967">MSTVMIVDEQPVTRHALRLLMDAEGHAVVAEVGNGTEALALARQRRPDLMIVELSVPGLGGLDIIQRLSKQAPDVKVLVLTAQSPEYFAARCLEAGAAGFVSKQDDLRQLSLAVRALLNGNTYFPRDITHPVSGIEGEAGALKELSGRELTVLQMLAQGMGNTAIGAQLLLSEKTVATYKSRMMHKLHAHSPLELIDIARRNGLVKPVGGTEESHASPMLDEVQQHELELLHNVIDAMPGTVAVRDTEGRMVMCNRQYLEEFDVRLEDVIGRKIHETDVFDGENTRFFHDGMVAAIKRGEPYCEDVVFNIKGSRRLLRHWGQPYRDSSGEVVGLICGNLDITDQDMALLDLQKLNRSLEEASREKLAFLSSVTAEMSGPLNSIAAMLELARNQADRQKQDEVLAVADAAAKSLQKTLDDFRSFLRLEAGSHPLNPESLNIETLLREKVADYAAIAEGKGLQLELNTLGARHPDVWVDRDAFRRIAESLLANALKFTDVGKVLVELKAGGRGKGLTEVVLSVRDSGIGIPLAEQKQVFELFRQGTDSQRIRRGGSGTGLAICKRLVDLLGGSMELESSPGEGTCMTVRLMLPAVR</sequence>
<dbReference type="InterPro" id="IPR004358">
    <property type="entry name" value="Sig_transdc_His_kin-like_C"/>
</dbReference>
<keyword evidence="6" id="KW-0238">DNA-binding</keyword>
<feature type="domain" description="Histidine kinase" evidence="10">
    <location>
        <begin position="371"/>
        <end position="592"/>
    </location>
</feature>
<dbReference type="Proteomes" id="UP000669060">
    <property type="component" value="Unassembled WGS sequence"/>
</dbReference>
<dbReference type="CDD" id="cd06170">
    <property type="entry name" value="LuxR_C_like"/>
    <property type="match status" value="1"/>
</dbReference>
<dbReference type="CDD" id="cd17535">
    <property type="entry name" value="REC_NarL-like"/>
    <property type="match status" value="1"/>
</dbReference>
<dbReference type="PROSITE" id="PS50109">
    <property type="entry name" value="HIS_KIN"/>
    <property type="match status" value="1"/>
</dbReference>
<dbReference type="SMART" id="SM00448">
    <property type="entry name" value="REC"/>
    <property type="match status" value="1"/>
</dbReference>
<evidence type="ECO:0000256" key="8">
    <source>
        <dbReference type="SAM" id="Coils"/>
    </source>
</evidence>
<dbReference type="PROSITE" id="PS50043">
    <property type="entry name" value="HTH_LUXR_2"/>
    <property type="match status" value="1"/>
</dbReference>
<dbReference type="Pfam" id="PF08448">
    <property type="entry name" value="PAS_4"/>
    <property type="match status" value="1"/>
</dbReference>
<dbReference type="Gene3D" id="1.10.287.130">
    <property type="match status" value="1"/>
</dbReference>
<dbReference type="SMART" id="SM00421">
    <property type="entry name" value="HTH_LUXR"/>
    <property type="match status" value="1"/>
</dbReference>
<keyword evidence="5" id="KW-0418">Kinase</keyword>
<keyword evidence="3" id="KW-0597">Phosphoprotein</keyword>
<dbReference type="InterPro" id="IPR011006">
    <property type="entry name" value="CheY-like_superfamily"/>
</dbReference>
<dbReference type="Pfam" id="PF00196">
    <property type="entry name" value="GerE"/>
    <property type="match status" value="1"/>
</dbReference>
<dbReference type="SUPFAM" id="SSF46894">
    <property type="entry name" value="C-terminal effector domain of the bipartite response regulators"/>
    <property type="match status" value="1"/>
</dbReference>
<dbReference type="Pfam" id="PF00512">
    <property type="entry name" value="HisKA"/>
    <property type="match status" value="1"/>
</dbReference>
<dbReference type="PRINTS" id="PR00038">
    <property type="entry name" value="HTHLUXR"/>
</dbReference>
<evidence type="ECO:0000313" key="14">
    <source>
        <dbReference type="EMBL" id="MBO3274056.1"/>
    </source>
</evidence>
<dbReference type="SUPFAM" id="SSF55874">
    <property type="entry name" value="ATPase domain of HSP90 chaperone/DNA topoisomerase II/histidine kinase"/>
    <property type="match status" value="1"/>
</dbReference>
<reference evidence="14 15" key="1">
    <citation type="submission" date="2020-12" db="EMBL/GenBank/DDBJ databases">
        <title>Pseudomonas schmalbachii sp. nov. isolated from millipede gut.</title>
        <authorList>
            <person name="Shelomi M."/>
        </authorList>
    </citation>
    <scope>NUCLEOTIDE SEQUENCE [LARGE SCALE GENOMIC DNA]</scope>
    <source>
        <strain evidence="14 15">Milli4</strain>
    </source>
</reference>
<comment type="caution">
    <text evidence="7">Lacks conserved residue(s) required for the propagation of feature annotation.</text>
</comment>
<dbReference type="InterPro" id="IPR058245">
    <property type="entry name" value="NreC/VraR/RcsB-like_REC"/>
</dbReference>
<dbReference type="InterPro" id="IPR000014">
    <property type="entry name" value="PAS"/>
</dbReference>
<dbReference type="InterPro" id="IPR005467">
    <property type="entry name" value="His_kinase_dom"/>
</dbReference>
<dbReference type="Gene3D" id="3.30.565.10">
    <property type="entry name" value="Histidine kinase-like ATPase, C-terminal domain"/>
    <property type="match status" value="1"/>
</dbReference>
<dbReference type="PROSITE" id="PS00622">
    <property type="entry name" value="HTH_LUXR_1"/>
    <property type="match status" value="1"/>
</dbReference>
<protein>
    <recommendedName>
        <fullName evidence="2">histidine kinase</fullName>
        <ecNumber evidence="2">2.7.13.3</ecNumber>
    </recommendedName>
</protein>
<evidence type="ECO:0000256" key="3">
    <source>
        <dbReference type="ARBA" id="ARBA00022553"/>
    </source>
</evidence>
<keyword evidence="8" id="KW-0175">Coiled coil</keyword>
<dbReference type="EMBL" id="JAELYA010000001">
    <property type="protein sequence ID" value="MBO3274056.1"/>
    <property type="molecule type" value="Genomic_DNA"/>
</dbReference>
<gene>
    <name evidence="14" type="ORF">JFY56_02310</name>
</gene>
<dbReference type="Gene3D" id="3.30.450.20">
    <property type="entry name" value="PAS domain"/>
    <property type="match status" value="1"/>
</dbReference>
<dbReference type="InterPro" id="IPR001789">
    <property type="entry name" value="Sig_transdc_resp-reg_receiver"/>
</dbReference>
<evidence type="ECO:0000313" key="15">
    <source>
        <dbReference type="Proteomes" id="UP000669060"/>
    </source>
</evidence>
<dbReference type="PROSITE" id="PS50113">
    <property type="entry name" value="PAC"/>
    <property type="match status" value="1"/>
</dbReference>
<proteinExistence type="predicted"/>
<dbReference type="PRINTS" id="PR00344">
    <property type="entry name" value="BCTRLSENSOR"/>
</dbReference>
<evidence type="ECO:0000259" key="12">
    <source>
        <dbReference type="PROSITE" id="PS50112"/>
    </source>
</evidence>
<accession>A0ABS3TK98</accession>
<dbReference type="SMART" id="SM00388">
    <property type="entry name" value="HisKA"/>
    <property type="match status" value="1"/>
</dbReference>
<feature type="domain" description="PAS" evidence="12">
    <location>
        <begin position="227"/>
        <end position="299"/>
    </location>
</feature>
<dbReference type="PANTHER" id="PTHR43047">
    <property type="entry name" value="TWO-COMPONENT HISTIDINE PROTEIN KINASE"/>
    <property type="match status" value="1"/>
</dbReference>
<dbReference type="InterPro" id="IPR016032">
    <property type="entry name" value="Sig_transdc_resp-reg_C-effctor"/>
</dbReference>
<dbReference type="NCBIfam" id="TIGR00229">
    <property type="entry name" value="sensory_box"/>
    <property type="match status" value="1"/>
</dbReference>
<feature type="coiled-coil region" evidence="8">
    <location>
        <begin position="344"/>
        <end position="400"/>
    </location>
</feature>
<dbReference type="Pfam" id="PF02518">
    <property type="entry name" value="HATPase_c"/>
    <property type="match status" value="1"/>
</dbReference>
<dbReference type="InterPro" id="IPR000792">
    <property type="entry name" value="Tscrpt_reg_LuxR_C"/>
</dbReference>
<dbReference type="InterPro" id="IPR035965">
    <property type="entry name" value="PAS-like_dom_sf"/>
</dbReference>
<evidence type="ECO:0000259" key="10">
    <source>
        <dbReference type="PROSITE" id="PS50109"/>
    </source>
</evidence>
<evidence type="ECO:0000259" key="13">
    <source>
        <dbReference type="PROSITE" id="PS50113"/>
    </source>
</evidence>
<comment type="caution">
    <text evidence="14">The sequence shown here is derived from an EMBL/GenBank/DDBJ whole genome shotgun (WGS) entry which is preliminary data.</text>
</comment>
<dbReference type="SUPFAM" id="SSF52172">
    <property type="entry name" value="CheY-like"/>
    <property type="match status" value="1"/>
</dbReference>
<dbReference type="InterPro" id="IPR013656">
    <property type="entry name" value="PAS_4"/>
</dbReference>
<dbReference type="PROSITE" id="PS50112">
    <property type="entry name" value="PAS"/>
    <property type="match status" value="1"/>
</dbReference>
<evidence type="ECO:0000256" key="4">
    <source>
        <dbReference type="ARBA" id="ARBA00022679"/>
    </source>
</evidence>
<dbReference type="InterPro" id="IPR036097">
    <property type="entry name" value="HisK_dim/P_sf"/>
</dbReference>
<feature type="domain" description="PAC" evidence="13">
    <location>
        <begin position="301"/>
        <end position="353"/>
    </location>
</feature>
<comment type="catalytic activity">
    <reaction evidence="1">
        <text>ATP + protein L-histidine = ADP + protein N-phospho-L-histidine.</text>
        <dbReference type="EC" id="2.7.13.3"/>
    </reaction>
</comment>
<evidence type="ECO:0000256" key="1">
    <source>
        <dbReference type="ARBA" id="ARBA00000085"/>
    </source>
</evidence>
<dbReference type="CDD" id="cd00082">
    <property type="entry name" value="HisKA"/>
    <property type="match status" value="1"/>
</dbReference>
<feature type="domain" description="Response regulatory" evidence="11">
    <location>
        <begin position="3"/>
        <end position="118"/>
    </location>
</feature>
<evidence type="ECO:0000256" key="5">
    <source>
        <dbReference type="ARBA" id="ARBA00022777"/>
    </source>
</evidence>
<evidence type="ECO:0000259" key="9">
    <source>
        <dbReference type="PROSITE" id="PS50043"/>
    </source>
</evidence>
<dbReference type="SUPFAM" id="SSF55785">
    <property type="entry name" value="PYP-like sensor domain (PAS domain)"/>
    <property type="match status" value="1"/>
</dbReference>
<feature type="domain" description="HTH luxR-type" evidence="9">
    <location>
        <begin position="138"/>
        <end position="203"/>
    </location>
</feature>
<dbReference type="InterPro" id="IPR000700">
    <property type="entry name" value="PAS-assoc_C"/>
</dbReference>
<dbReference type="CDD" id="cd00130">
    <property type="entry name" value="PAS"/>
    <property type="match status" value="1"/>
</dbReference>
<dbReference type="RefSeq" id="WP_208311861.1">
    <property type="nucleotide sequence ID" value="NZ_JAELYA010000001.1"/>
</dbReference>
<keyword evidence="4" id="KW-0808">Transferase</keyword>
<dbReference type="InterPro" id="IPR036890">
    <property type="entry name" value="HATPase_C_sf"/>
</dbReference>
<evidence type="ECO:0000256" key="7">
    <source>
        <dbReference type="PROSITE-ProRule" id="PRU00169"/>
    </source>
</evidence>
<organism evidence="14 15">
    <name type="scientific">Pseudomonas schmalbachii</name>
    <dbReference type="NCBI Taxonomy" id="2816993"/>
    <lineage>
        <taxon>Bacteria</taxon>
        <taxon>Pseudomonadati</taxon>
        <taxon>Pseudomonadota</taxon>
        <taxon>Gammaproteobacteria</taxon>
        <taxon>Pseudomonadales</taxon>
        <taxon>Pseudomonadaceae</taxon>
        <taxon>Pseudomonas</taxon>
    </lineage>
</organism>
<dbReference type="Pfam" id="PF00072">
    <property type="entry name" value="Response_reg"/>
    <property type="match status" value="1"/>
</dbReference>
<evidence type="ECO:0000256" key="2">
    <source>
        <dbReference type="ARBA" id="ARBA00012438"/>
    </source>
</evidence>
<dbReference type="SMART" id="SM00387">
    <property type="entry name" value="HATPase_c"/>
    <property type="match status" value="1"/>
</dbReference>
<evidence type="ECO:0000259" key="11">
    <source>
        <dbReference type="PROSITE" id="PS50110"/>
    </source>
</evidence>
<dbReference type="Gene3D" id="3.40.50.2300">
    <property type="match status" value="1"/>
</dbReference>
<dbReference type="SUPFAM" id="SSF47384">
    <property type="entry name" value="Homodimeric domain of signal transducing histidine kinase"/>
    <property type="match status" value="1"/>
</dbReference>
<name>A0ABS3TK98_9PSED</name>
<dbReference type="InterPro" id="IPR003594">
    <property type="entry name" value="HATPase_dom"/>
</dbReference>
<evidence type="ECO:0000256" key="6">
    <source>
        <dbReference type="ARBA" id="ARBA00023125"/>
    </source>
</evidence>
<dbReference type="PROSITE" id="PS50110">
    <property type="entry name" value="RESPONSE_REGULATORY"/>
    <property type="match status" value="1"/>
</dbReference>
<dbReference type="InterPro" id="IPR003661">
    <property type="entry name" value="HisK_dim/P_dom"/>
</dbReference>